<organism evidence="1 2">
    <name type="scientific">Colwellia psychrerythraea</name>
    <name type="common">Vibrio psychroerythus</name>
    <dbReference type="NCBI Taxonomy" id="28229"/>
    <lineage>
        <taxon>Bacteria</taxon>
        <taxon>Pseudomonadati</taxon>
        <taxon>Pseudomonadota</taxon>
        <taxon>Gammaproteobacteria</taxon>
        <taxon>Alteromonadales</taxon>
        <taxon>Colwelliaceae</taxon>
        <taxon>Colwellia</taxon>
    </lineage>
</organism>
<dbReference type="EMBL" id="JQEC01000045">
    <property type="protein sequence ID" value="KGJ90713.1"/>
    <property type="molecule type" value="Genomic_DNA"/>
</dbReference>
<gene>
    <name evidence="1" type="ORF">GAB14E_3519</name>
</gene>
<name>A0A099KM67_COLPS</name>
<evidence type="ECO:0000313" key="2">
    <source>
        <dbReference type="Proteomes" id="UP000029868"/>
    </source>
</evidence>
<reference evidence="1 2" key="1">
    <citation type="submission" date="2014-08" db="EMBL/GenBank/DDBJ databases">
        <title>Genomic and Phenotypic Diversity of Colwellia psychrerythraea strains from Disparate Marine Basins.</title>
        <authorList>
            <person name="Techtmann S.M."/>
            <person name="Stelling S.C."/>
            <person name="Utturkar S.M."/>
            <person name="Alshibli N."/>
            <person name="Harris A."/>
            <person name="Brown S.D."/>
            <person name="Hazen T.C."/>
        </authorList>
    </citation>
    <scope>NUCLEOTIDE SEQUENCE [LARGE SCALE GENOMIC DNA]</scope>
    <source>
        <strain evidence="1 2">GAB14E</strain>
    </source>
</reference>
<sequence length="209" mass="24378">MNNILDIELPQSENNTEQVIPISVHCSSVCNLLIFRSQIQSGEKVDWNDIKIIFARLIDRLSDLLRDYQQFSPLIILVEVEQPIDEWNQLMGDQDWHRGRFVMQEVKLYKGQTTDEIKQRWLSPLKTGGYNPVKITAEGLSKLVKEALVYSNPPKGSSPQMFDRYVENLIFVLEESESWQFSIFWRDELLKDINNVLGYELVEGHDFAK</sequence>
<dbReference type="AlphaFoldDB" id="A0A099KM67"/>
<dbReference type="OrthoDB" id="7058642at2"/>
<dbReference type="PATRIC" id="fig|28229.3.peg.3438"/>
<dbReference type="RefSeq" id="WP_033083418.1">
    <property type="nucleotide sequence ID" value="NZ_JQEC01000045.1"/>
</dbReference>
<protein>
    <submittedName>
        <fullName evidence="1">Uncharacterized protein</fullName>
    </submittedName>
</protein>
<evidence type="ECO:0000313" key="1">
    <source>
        <dbReference type="EMBL" id="KGJ90713.1"/>
    </source>
</evidence>
<comment type="caution">
    <text evidence="1">The sequence shown here is derived from an EMBL/GenBank/DDBJ whole genome shotgun (WGS) entry which is preliminary data.</text>
</comment>
<dbReference type="Proteomes" id="UP000029868">
    <property type="component" value="Unassembled WGS sequence"/>
</dbReference>
<proteinExistence type="predicted"/>
<accession>A0A099KM67</accession>